<dbReference type="PRINTS" id="PR01415">
    <property type="entry name" value="ANKYRIN"/>
</dbReference>
<dbReference type="Pfam" id="PF12796">
    <property type="entry name" value="Ank_2"/>
    <property type="match status" value="4"/>
</dbReference>
<protein>
    <submittedName>
        <fullName evidence="4">Ankyrin repeat protein</fullName>
    </submittedName>
</protein>
<evidence type="ECO:0000256" key="3">
    <source>
        <dbReference type="PROSITE-ProRule" id="PRU00023"/>
    </source>
</evidence>
<keyword evidence="2 3" id="KW-0040">ANK repeat</keyword>
<organism evidence="4 5">
    <name type="scientific">Paenibacillus prosopidis</name>
    <dbReference type="NCBI Taxonomy" id="630520"/>
    <lineage>
        <taxon>Bacteria</taxon>
        <taxon>Bacillati</taxon>
        <taxon>Bacillota</taxon>
        <taxon>Bacilli</taxon>
        <taxon>Bacillales</taxon>
        <taxon>Paenibacillaceae</taxon>
        <taxon>Paenibacillus</taxon>
    </lineage>
</organism>
<feature type="repeat" description="ANK" evidence="3">
    <location>
        <begin position="266"/>
        <end position="298"/>
    </location>
</feature>
<dbReference type="PROSITE" id="PS50088">
    <property type="entry name" value="ANK_REPEAT"/>
    <property type="match status" value="5"/>
</dbReference>
<feature type="repeat" description="ANK" evidence="3">
    <location>
        <begin position="61"/>
        <end position="90"/>
    </location>
</feature>
<dbReference type="AlphaFoldDB" id="A0A368VGL1"/>
<feature type="repeat" description="ANK" evidence="3">
    <location>
        <begin position="454"/>
        <end position="486"/>
    </location>
</feature>
<dbReference type="PROSITE" id="PS50297">
    <property type="entry name" value="ANK_REP_REGION"/>
    <property type="match status" value="5"/>
</dbReference>
<proteinExistence type="predicted"/>
<evidence type="ECO:0000313" key="5">
    <source>
        <dbReference type="Proteomes" id="UP000252415"/>
    </source>
</evidence>
<dbReference type="InterPro" id="IPR036770">
    <property type="entry name" value="Ankyrin_rpt-contain_sf"/>
</dbReference>
<dbReference type="SUPFAM" id="SSF48403">
    <property type="entry name" value="Ankyrin repeat"/>
    <property type="match status" value="2"/>
</dbReference>
<dbReference type="InterPro" id="IPR002110">
    <property type="entry name" value="Ankyrin_rpt"/>
</dbReference>
<dbReference type="OrthoDB" id="5657095at2"/>
<dbReference type="PANTHER" id="PTHR24198:SF165">
    <property type="entry name" value="ANKYRIN REPEAT-CONTAINING PROTEIN-RELATED"/>
    <property type="match status" value="1"/>
</dbReference>
<feature type="repeat" description="ANK" evidence="3">
    <location>
        <begin position="159"/>
        <end position="191"/>
    </location>
</feature>
<evidence type="ECO:0000256" key="2">
    <source>
        <dbReference type="ARBA" id="ARBA00023043"/>
    </source>
</evidence>
<evidence type="ECO:0000256" key="1">
    <source>
        <dbReference type="ARBA" id="ARBA00022737"/>
    </source>
</evidence>
<comment type="caution">
    <text evidence="4">The sequence shown here is derived from an EMBL/GenBank/DDBJ whole genome shotgun (WGS) entry which is preliminary data.</text>
</comment>
<name>A0A368VGL1_9BACL</name>
<dbReference type="SMART" id="SM00248">
    <property type="entry name" value="ANK"/>
    <property type="match status" value="11"/>
</dbReference>
<keyword evidence="1" id="KW-0677">Repeat</keyword>
<accession>A0A368VGL1</accession>
<sequence>MLDRLNPPDELPKDDYIPETGEYGSNIWRMLVACDNGDVELAERLLERDVSLANCSWGYISPLQFAIREGHANIVKLLLRYGAVVADKSALSWQDMPLQKAIDREQDEIEEILKGYLQRTLHSNALGETVAAMIRERNESGVLQLLDRDPAALHSSDERGNTPLHWAVLTRQLKLIDLMIERGADIESVRGDGCKPVHLAISGDYFYRPHRDLPADAIRNHWFMVGYLISKGAKYEIGTAAAVGDAEYVNRLLTHDPGQANVKDTSGRSSLYYAAKHGYVHIVEALLEYGANPNQSETEAPRGGALHAAASGNHLSCAKLLLAAGADPNAEVEASGNAVYMAMSHGFNDMQQMLYAHGGVVSLTSACALGRIDLVGEILAVNPAAANAGDYGPLAQAASCGYTSIVQLLLNYKADLTGRWYASNYMSYACRFAGNELVKLLLDHGADPNHTNWLGISYLHLLAMQGDTELVCLMLDYGAEIDAVDKEHCTTPLGWAAKYGQRDMVAFLLNQGASKSPAGVTEWALPLKWAERRGHREIVDMLS</sequence>
<dbReference type="Proteomes" id="UP000252415">
    <property type="component" value="Unassembled WGS sequence"/>
</dbReference>
<keyword evidence="5" id="KW-1185">Reference proteome</keyword>
<dbReference type="RefSeq" id="WP_114384236.1">
    <property type="nucleotide sequence ID" value="NZ_QPJD01000037.1"/>
</dbReference>
<reference evidence="4 5" key="1">
    <citation type="submission" date="2018-07" db="EMBL/GenBank/DDBJ databases">
        <title>Genomic Encyclopedia of Type Strains, Phase III (KMG-III): the genomes of soil and plant-associated and newly described type strains.</title>
        <authorList>
            <person name="Whitman W."/>
        </authorList>
    </citation>
    <scope>NUCLEOTIDE SEQUENCE [LARGE SCALE GENOMIC DNA]</scope>
    <source>
        <strain evidence="4 5">CECT 7506</strain>
    </source>
</reference>
<dbReference type="EMBL" id="QPJD01000037">
    <property type="protein sequence ID" value="RCW40310.1"/>
    <property type="molecule type" value="Genomic_DNA"/>
</dbReference>
<feature type="repeat" description="ANK" evidence="3">
    <location>
        <begin position="305"/>
        <end position="333"/>
    </location>
</feature>
<gene>
    <name evidence="4" type="ORF">DFP97_1371</name>
</gene>
<dbReference type="PANTHER" id="PTHR24198">
    <property type="entry name" value="ANKYRIN REPEAT AND PROTEIN KINASE DOMAIN-CONTAINING PROTEIN"/>
    <property type="match status" value="1"/>
</dbReference>
<dbReference type="Pfam" id="PF00023">
    <property type="entry name" value="Ank"/>
    <property type="match status" value="2"/>
</dbReference>
<dbReference type="Gene3D" id="1.25.40.20">
    <property type="entry name" value="Ankyrin repeat-containing domain"/>
    <property type="match status" value="4"/>
</dbReference>
<evidence type="ECO:0000313" key="4">
    <source>
        <dbReference type="EMBL" id="RCW40310.1"/>
    </source>
</evidence>